<dbReference type="RefSeq" id="WP_096360934.1">
    <property type="nucleotide sequence ID" value="NZ_AP014879.1"/>
</dbReference>
<keyword evidence="2" id="KW-1185">Reference proteome</keyword>
<dbReference type="KEGG" id="slim:SCL_1853"/>
<dbReference type="InParanoid" id="A0A1B4XH59"/>
<name>A0A1B4XH59_9GAMM</name>
<proteinExistence type="predicted"/>
<evidence type="ECO:0000313" key="2">
    <source>
        <dbReference type="Proteomes" id="UP000243180"/>
    </source>
</evidence>
<reference evidence="1 2" key="1">
    <citation type="submission" date="2015-05" db="EMBL/GenBank/DDBJ databases">
        <title>Complete genome sequence of a sulfur-oxidizing gammaproteobacterium strain HA5.</title>
        <authorList>
            <person name="Miura A."/>
            <person name="Kojima H."/>
            <person name="Fukui M."/>
        </authorList>
    </citation>
    <scope>NUCLEOTIDE SEQUENCE [LARGE SCALE GENOMIC DNA]</scope>
    <source>
        <strain evidence="1 2">HA5</strain>
    </source>
</reference>
<gene>
    <name evidence="1" type="ORF">SCL_1853</name>
</gene>
<dbReference type="Proteomes" id="UP000243180">
    <property type="component" value="Chromosome"/>
</dbReference>
<dbReference type="OrthoDB" id="5771673at2"/>
<dbReference type="AlphaFoldDB" id="A0A1B4XH59"/>
<evidence type="ECO:0000313" key="1">
    <source>
        <dbReference type="EMBL" id="BAV34151.1"/>
    </source>
</evidence>
<sequence length="75" mass="8674">MPYFVFRISANRELSLVKTCEKFKEAKDLCRELRASESPDNPNGIRMAFAETEVKAKNLLAERRQPSSPLEEWEA</sequence>
<protein>
    <submittedName>
        <fullName evidence="1">Uncharacterized protein</fullName>
    </submittedName>
</protein>
<dbReference type="EMBL" id="AP014879">
    <property type="protein sequence ID" value="BAV34151.1"/>
    <property type="molecule type" value="Genomic_DNA"/>
</dbReference>
<organism evidence="1 2">
    <name type="scientific">Sulfuricaulis limicola</name>
    <dbReference type="NCBI Taxonomy" id="1620215"/>
    <lineage>
        <taxon>Bacteria</taxon>
        <taxon>Pseudomonadati</taxon>
        <taxon>Pseudomonadota</taxon>
        <taxon>Gammaproteobacteria</taxon>
        <taxon>Acidiferrobacterales</taxon>
        <taxon>Acidiferrobacteraceae</taxon>
        <taxon>Sulfuricaulis</taxon>
    </lineage>
</organism>
<accession>A0A1B4XH59</accession>